<dbReference type="SUPFAM" id="SSF56601">
    <property type="entry name" value="beta-lactamase/transpeptidase-like"/>
    <property type="match status" value="1"/>
</dbReference>
<evidence type="ECO:0000256" key="1">
    <source>
        <dbReference type="SAM" id="MobiDB-lite"/>
    </source>
</evidence>
<proteinExistence type="predicted"/>
<keyword evidence="2" id="KW-0732">Signal</keyword>
<dbReference type="EC" id="3.5.2.6" evidence="4"/>
<feature type="chain" id="PRO_5001819384" evidence="2">
    <location>
        <begin position="29"/>
        <end position="418"/>
    </location>
</feature>
<protein>
    <submittedName>
        <fullName evidence="4">Beta-lactamase</fullName>
        <ecNumber evidence="4">3.5.2.6</ecNumber>
    </submittedName>
</protein>
<organism evidence="4 5">
    <name type="scientific">Bifidobacterium psychraerophilum</name>
    <dbReference type="NCBI Taxonomy" id="218140"/>
    <lineage>
        <taxon>Bacteria</taxon>
        <taxon>Bacillati</taxon>
        <taxon>Actinomycetota</taxon>
        <taxon>Actinomycetes</taxon>
        <taxon>Bifidobacteriales</taxon>
        <taxon>Bifidobacteriaceae</taxon>
        <taxon>Bifidobacterium</taxon>
    </lineage>
</organism>
<keyword evidence="4" id="KW-0378">Hydrolase</keyword>
<dbReference type="GeneID" id="98300489"/>
<dbReference type="AlphaFoldDB" id="A0A087CGN2"/>
<dbReference type="InterPro" id="IPR012338">
    <property type="entry name" value="Beta-lactam/transpept-like"/>
</dbReference>
<dbReference type="Gene3D" id="3.40.710.10">
    <property type="entry name" value="DD-peptidase/beta-lactamase superfamily"/>
    <property type="match status" value="1"/>
</dbReference>
<dbReference type="OrthoDB" id="9775096at2"/>
<comment type="caution">
    <text evidence="4">The sequence shown here is derived from an EMBL/GenBank/DDBJ whole genome shotgun (WGS) entry which is preliminary data.</text>
</comment>
<sequence length="418" mass="43600">MKHKSVMTFTAMTMAVALMTAVVPSAFAEGQGSVKASQSTAALQTRIDEVIASAQAKGITVGATFQDLSGVYGGGSLSAGAHGQAFKAASTIKLGITSYLMHGVDQGKWSLDTPITVESSDVVGGAGTIQSDVAALPKDFTLSELMRLMITVSDNTATNRLIDFAGGFDKINAYTQSVGLADSGFHLGRKMILPHTAEEENWISSDEDAKLLTLIYRASTDSSGGIISQESAKQVIAWMRQQTVNTKFGAVIPREVLANKTGENTDVSHDTGYVLVPGREVALSVMTSFDPSQFTDWTTAFNTANEQVQAVAKVVYQYLLEDHPVATSGEPANTPTPTVTMPGETAGAASDHASTASGGVEQSQSTKAASTAKTLADTGASEDLIPVLVVILAVTGACCILAKAVGRRIVEPHSESGM</sequence>
<gene>
    <name evidence="4" type="ORF">BPSY_1283</name>
</gene>
<dbReference type="STRING" id="218140.BPSY_1283"/>
<dbReference type="GO" id="GO:0046677">
    <property type="term" value="P:response to antibiotic"/>
    <property type="evidence" value="ECO:0007669"/>
    <property type="project" value="InterPro"/>
</dbReference>
<evidence type="ECO:0000256" key="2">
    <source>
        <dbReference type="SAM" id="SignalP"/>
    </source>
</evidence>
<feature type="domain" description="Beta-lactamase class A catalytic" evidence="3">
    <location>
        <begin position="84"/>
        <end position="287"/>
    </location>
</feature>
<dbReference type="PANTHER" id="PTHR35333:SF3">
    <property type="entry name" value="BETA-LACTAMASE-TYPE TRANSPEPTIDASE FOLD CONTAINING PROTEIN"/>
    <property type="match status" value="1"/>
</dbReference>
<reference evidence="4 5" key="1">
    <citation type="submission" date="2014-03" db="EMBL/GenBank/DDBJ databases">
        <title>Genomics of Bifidobacteria.</title>
        <authorList>
            <person name="Ventura M."/>
            <person name="Milani C."/>
            <person name="Lugli G.A."/>
        </authorList>
    </citation>
    <scope>NUCLEOTIDE SEQUENCE [LARGE SCALE GENOMIC DNA]</scope>
    <source>
        <strain evidence="4 5">LMG 21775</strain>
    </source>
</reference>
<feature type="compositionally biased region" description="Polar residues" evidence="1">
    <location>
        <begin position="330"/>
        <end position="339"/>
    </location>
</feature>
<dbReference type="GO" id="GO:0030655">
    <property type="term" value="P:beta-lactam antibiotic catabolic process"/>
    <property type="evidence" value="ECO:0007669"/>
    <property type="project" value="InterPro"/>
</dbReference>
<dbReference type="PANTHER" id="PTHR35333">
    <property type="entry name" value="BETA-LACTAMASE"/>
    <property type="match status" value="1"/>
</dbReference>
<feature type="signal peptide" evidence="2">
    <location>
        <begin position="1"/>
        <end position="28"/>
    </location>
</feature>
<evidence type="ECO:0000313" key="4">
    <source>
        <dbReference type="EMBL" id="KFI82432.1"/>
    </source>
</evidence>
<dbReference type="GO" id="GO:0008800">
    <property type="term" value="F:beta-lactamase activity"/>
    <property type="evidence" value="ECO:0007669"/>
    <property type="project" value="UniProtKB-EC"/>
</dbReference>
<dbReference type="InterPro" id="IPR000871">
    <property type="entry name" value="Beta-lactam_class-A"/>
</dbReference>
<name>A0A087CGN2_9BIFI</name>
<evidence type="ECO:0000259" key="3">
    <source>
        <dbReference type="Pfam" id="PF13354"/>
    </source>
</evidence>
<dbReference type="Pfam" id="PF13354">
    <property type="entry name" value="Beta-lactamase2"/>
    <property type="match status" value="1"/>
</dbReference>
<keyword evidence="5" id="KW-1185">Reference proteome</keyword>
<dbReference type="EMBL" id="JGZI01000009">
    <property type="protein sequence ID" value="KFI82432.1"/>
    <property type="molecule type" value="Genomic_DNA"/>
</dbReference>
<dbReference type="InterPro" id="IPR045155">
    <property type="entry name" value="Beta-lactam_cat"/>
</dbReference>
<dbReference type="eggNOG" id="COG2367">
    <property type="taxonomic scope" value="Bacteria"/>
</dbReference>
<feature type="region of interest" description="Disordered" evidence="1">
    <location>
        <begin position="325"/>
        <end position="366"/>
    </location>
</feature>
<dbReference type="RefSeq" id="WP_052118892.1">
    <property type="nucleotide sequence ID" value="NZ_JGZI01000009.1"/>
</dbReference>
<evidence type="ECO:0000313" key="5">
    <source>
        <dbReference type="Proteomes" id="UP000029050"/>
    </source>
</evidence>
<accession>A0A087CGN2</accession>
<dbReference type="Proteomes" id="UP000029050">
    <property type="component" value="Unassembled WGS sequence"/>
</dbReference>
<feature type="compositionally biased region" description="Polar residues" evidence="1">
    <location>
        <begin position="352"/>
        <end position="361"/>
    </location>
</feature>